<dbReference type="Gene3D" id="3.30.9.10">
    <property type="entry name" value="D-Amino Acid Oxidase, subunit A, domain 2"/>
    <property type="match status" value="1"/>
</dbReference>
<comment type="caution">
    <text evidence="7">The sequence shown here is derived from an EMBL/GenBank/DDBJ whole genome shotgun (WGS) entry which is preliminary data.</text>
</comment>
<dbReference type="InterPro" id="IPR038220">
    <property type="entry name" value="PHOX_C_sf"/>
</dbReference>
<dbReference type="Pfam" id="PF07976">
    <property type="entry name" value="Phe_hydrox_dim"/>
    <property type="match status" value="1"/>
</dbReference>
<comment type="similarity">
    <text evidence="1">Belongs to the PheA/TfdB FAD monooxygenase family.</text>
</comment>
<evidence type="ECO:0000313" key="8">
    <source>
        <dbReference type="Proteomes" id="UP000283895"/>
    </source>
</evidence>
<evidence type="ECO:0000256" key="3">
    <source>
        <dbReference type="ARBA" id="ARBA00022827"/>
    </source>
</evidence>
<dbReference type="InterPro" id="IPR036249">
    <property type="entry name" value="Thioredoxin-like_sf"/>
</dbReference>
<dbReference type="PANTHER" id="PTHR43004">
    <property type="entry name" value="TRK SYSTEM POTASSIUM UPTAKE PROTEIN"/>
    <property type="match status" value="1"/>
</dbReference>
<protein>
    <recommendedName>
        <fullName evidence="9">FAD-binding domain-containing protein</fullName>
    </recommendedName>
</protein>
<dbReference type="CDD" id="cd02979">
    <property type="entry name" value="PHOX_C"/>
    <property type="match status" value="1"/>
</dbReference>
<accession>A0A423WG37</accession>
<dbReference type="Gene3D" id="3.40.30.20">
    <property type="match status" value="1"/>
</dbReference>
<dbReference type="OrthoDB" id="1716816at2759"/>
<feature type="domain" description="FAD-binding" evidence="5">
    <location>
        <begin position="9"/>
        <end position="370"/>
    </location>
</feature>
<organism evidence="7 8">
    <name type="scientific">Cytospora schulzeri</name>
    <dbReference type="NCBI Taxonomy" id="448051"/>
    <lineage>
        <taxon>Eukaryota</taxon>
        <taxon>Fungi</taxon>
        <taxon>Dikarya</taxon>
        <taxon>Ascomycota</taxon>
        <taxon>Pezizomycotina</taxon>
        <taxon>Sordariomycetes</taxon>
        <taxon>Sordariomycetidae</taxon>
        <taxon>Diaporthales</taxon>
        <taxon>Cytosporaceae</taxon>
        <taxon>Cytospora</taxon>
    </lineage>
</organism>
<dbReference type="Gene3D" id="3.50.50.60">
    <property type="entry name" value="FAD/NAD(P)-binding domain"/>
    <property type="match status" value="1"/>
</dbReference>
<dbReference type="STRING" id="356882.A0A423WG37"/>
<evidence type="ECO:0000259" key="6">
    <source>
        <dbReference type="Pfam" id="PF07976"/>
    </source>
</evidence>
<name>A0A423WG37_9PEZI</name>
<sequence length="615" mass="68740">MESTPSSHQTDVIICGSGSAGLMAALWLSKYNVSFRVLERRDGPLVTGQADGVQCRTVEIFESFGISDQLLRESYHVLELSFWAPDRETALNRDECGGIKRSHYAPDLEPGISHQPHVILNQARINGIITDEMLRCGGPDIDYGYEVKHIDVDAAKTDYPEAYPVMVTAVKDGVEEIFRAKYALGCDGAHSAVRKALGFKMLGDSTDAIWGVMDVYPRTTFPDIRKKVVIQSVGGSLVIIPREGDSLVRFYIELPLDTVASQLKLEDLHERAKLIFRPYEMEIPATKWWSAYTVGQRLANNFHEQYRVFLTGDACHTHSPKAGQGMNVSLQDGYNIGWKLGAYLTGQVIVELVETYVSERQRTAAELIDFDRYWSKIFKSKGSGHDGDSDAVSWADHARDQFIKSGRYTAGQAYKYGKSIIVWPPQEDQVSNGVAAGQRKTELVVGMRFPSAQVVRYSDAKGFQLLSILKSDCRWRIVVFAGDIQQKEVKTSLENVAASIESTVRLFTPEGEDQDSIIESLLVLKTKRTELELHQIPEVFKPVTGDYHIRSLHKVFADDESYNSGHGHAFDTLGVDTDMVTVVVIRPDQYISLVVPGQEVESLGPFLKGFMILRR</sequence>
<evidence type="ECO:0008006" key="9">
    <source>
        <dbReference type="Google" id="ProtNLM"/>
    </source>
</evidence>
<dbReference type="GO" id="GO:0071949">
    <property type="term" value="F:FAD binding"/>
    <property type="evidence" value="ECO:0007669"/>
    <property type="project" value="InterPro"/>
</dbReference>
<dbReference type="SUPFAM" id="SSF51905">
    <property type="entry name" value="FAD/NAD(P)-binding domain"/>
    <property type="match status" value="1"/>
</dbReference>
<keyword evidence="2" id="KW-0285">Flavoprotein</keyword>
<dbReference type="NCBIfam" id="NF006144">
    <property type="entry name" value="PRK08294.1"/>
    <property type="match status" value="1"/>
</dbReference>
<dbReference type="InterPro" id="IPR036188">
    <property type="entry name" value="FAD/NAD-bd_sf"/>
</dbReference>
<proteinExistence type="inferred from homology"/>
<dbReference type="GO" id="GO:0016709">
    <property type="term" value="F:oxidoreductase activity, acting on paired donors, with incorporation or reduction of molecular oxygen, NAD(P)H as one donor, and incorporation of one atom of oxygen"/>
    <property type="evidence" value="ECO:0007669"/>
    <property type="project" value="UniProtKB-ARBA"/>
</dbReference>
<dbReference type="PANTHER" id="PTHR43004:SF10">
    <property type="entry name" value="2-MONOOXYGENASE, PUTATIVE (AFU_ORTHOLOGUE AFUA_6G11480)-RELATED"/>
    <property type="match status" value="1"/>
</dbReference>
<keyword evidence="3" id="KW-0274">FAD</keyword>
<dbReference type="AlphaFoldDB" id="A0A423WG37"/>
<dbReference type="InterPro" id="IPR002938">
    <property type="entry name" value="FAD-bd"/>
</dbReference>
<reference evidence="7 8" key="1">
    <citation type="submission" date="2015-09" db="EMBL/GenBank/DDBJ databases">
        <title>Host preference determinants of Valsa canker pathogens revealed by comparative genomics.</title>
        <authorList>
            <person name="Yin Z."/>
            <person name="Huang L."/>
        </authorList>
    </citation>
    <scope>NUCLEOTIDE SEQUENCE [LARGE SCALE GENOMIC DNA]</scope>
    <source>
        <strain evidence="7 8">03-1</strain>
    </source>
</reference>
<dbReference type="SUPFAM" id="SSF52833">
    <property type="entry name" value="Thioredoxin-like"/>
    <property type="match status" value="1"/>
</dbReference>
<evidence type="ECO:0000256" key="1">
    <source>
        <dbReference type="ARBA" id="ARBA00007801"/>
    </source>
</evidence>
<dbReference type="PRINTS" id="PR00420">
    <property type="entry name" value="RNGMNOXGNASE"/>
</dbReference>
<dbReference type="EMBL" id="LKEA01000017">
    <property type="protein sequence ID" value="ROW02392.1"/>
    <property type="molecule type" value="Genomic_DNA"/>
</dbReference>
<gene>
    <name evidence="7" type="ORF">VMCG_06096</name>
</gene>
<evidence type="ECO:0000313" key="7">
    <source>
        <dbReference type="EMBL" id="ROW02392.1"/>
    </source>
</evidence>
<keyword evidence="4" id="KW-0560">Oxidoreductase</keyword>
<feature type="domain" description="Phenol hydroxylase-like C-terminal dimerisation" evidence="6">
    <location>
        <begin position="415"/>
        <end position="612"/>
    </location>
</feature>
<dbReference type="InterPro" id="IPR050641">
    <property type="entry name" value="RIFMO-like"/>
</dbReference>
<evidence type="ECO:0000256" key="2">
    <source>
        <dbReference type="ARBA" id="ARBA00022630"/>
    </source>
</evidence>
<evidence type="ECO:0000259" key="5">
    <source>
        <dbReference type="Pfam" id="PF01494"/>
    </source>
</evidence>
<evidence type="ECO:0000256" key="4">
    <source>
        <dbReference type="ARBA" id="ARBA00023002"/>
    </source>
</evidence>
<dbReference type="Proteomes" id="UP000283895">
    <property type="component" value="Unassembled WGS sequence"/>
</dbReference>
<dbReference type="SUPFAM" id="SSF54373">
    <property type="entry name" value="FAD-linked reductases, C-terminal domain"/>
    <property type="match status" value="1"/>
</dbReference>
<dbReference type="InterPro" id="IPR012941">
    <property type="entry name" value="Phe_hydrox_C_dim_dom"/>
</dbReference>
<keyword evidence="8" id="KW-1185">Reference proteome</keyword>
<dbReference type="Pfam" id="PF01494">
    <property type="entry name" value="FAD_binding_3"/>
    <property type="match status" value="1"/>
</dbReference>